<proteinExistence type="predicted"/>
<accession>A0ABQ9GJ94</accession>
<protein>
    <submittedName>
        <fullName evidence="1">Uncharacterized protein</fullName>
    </submittedName>
</protein>
<evidence type="ECO:0000313" key="1">
    <source>
        <dbReference type="EMBL" id="KAJ8872090.1"/>
    </source>
</evidence>
<comment type="caution">
    <text evidence="1">The sequence shown here is derived from an EMBL/GenBank/DDBJ whole genome shotgun (WGS) entry which is preliminary data.</text>
</comment>
<name>A0ABQ9GJ94_9NEOP</name>
<gene>
    <name evidence="1" type="ORF">PR048_025691</name>
</gene>
<dbReference type="Proteomes" id="UP001159363">
    <property type="component" value="Chromosome 10"/>
</dbReference>
<organism evidence="1 2">
    <name type="scientific">Dryococelus australis</name>
    <dbReference type="NCBI Taxonomy" id="614101"/>
    <lineage>
        <taxon>Eukaryota</taxon>
        <taxon>Metazoa</taxon>
        <taxon>Ecdysozoa</taxon>
        <taxon>Arthropoda</taxon>
        <taxon>Hexapoda</taxon>
        <taxon>Insecta</taxon>
        <taxon>Pterygota</taxon>
        <taxon>Neoptera</taxon>
        <taxon>Polyneoptera</taxon>
        <taxon>Phasmatodea</taxon>
        <taxon>Verophasmatodea</taxon>
        <taxon>Anareolatae</taxon>
        <taxon>Phasmatidae</taxon>
        <taxon>Eurycanthinae</taxon>
        <taxon>Dryococelus</taxon>
    </lineage>
</organism>
<dbReference type="EMBL" id="JARBHB010000011">
    <property type="protein sequence ID" value="KAJ8872090.1"/>
    <property type="molecule type" value="Genomic_DNA"/>
</dbReference>
<reference evidence="1 2" key="1">
    <citation type="submission" date="2023-02" db="EMBL/GenBank/DDBJ databases">
        <title>LHISI_Scaffold_Assembly.</title>
        <authorList>
            <person name="Stuart O.P."/>
            <person name="Cleave R."/>
            <person name="Magrath M.J.L."/>
            <person name="Mikheyev A.S."/>
        </authorList>
    </citation>
    <scope>NUCLEOTIDE SEQUENCE [LARGE SCALE GENOMIC DNA]</scope>
    <source>
        <strain evidence="1">Daus_M_001</strain>
        <tissue evidence="1">Leg muscle</tissue>
    </source>
</reference>
<evidence type="ECO:0000313" key="2">
    <source>
        <dbReference type="Proteomes" id="UP001159363"/>
    </source>
</evidence>
<keyword evidence="2" id="KW-1185">Reference proteome</keyword>
<sequence>MKFLYAAREKYDYTQDGNTARLARRSGEALEVRVSVARIAPSLLDLGHAVGMGMVLPFLTNPKDVLYASDGERDKAGWPSDIAPVEHTPVSPIQQGEPGSIPGQVTGFSHVGIVPDDAIGRGVFSGISCLPHPFIPALLHTDFNCPGLDLRTENRVTEQKNTIKVSAVRLSVRHDKYLMCGCQPLLGCGGQCNGPPTHHNTNKSNRTPWRYLTRCAATLAEWQRLTNSFQSAVSAWERATRLEQPSASSFNKLAVTSGEILNIEVLRAKEGGARSPRKPIDLGHRPVRFASRYEVVDLARECQSTRELSSLSHFEQHLASARTTGRITNDKVDRI</sequence>